<comment type="caution">
    <text evidence="15">The sequence shown here is derived from an EMBL/GenBank/DDBJ whole genome shotgun (WGS) entry which is preliminary data.</text>
</comment>
<dbReference type="InterPro" id="IPR036875">
    <property type="entry name" value="Znf_CCHC_sf"/>
</dbReference>
<evidence type="ECO:0000259" key="14">
    <source>
        <dbReference type="PROSITE" id="PS50158"/>
    </source>
</evidence>
<dbReference type="InterPro" id="IPR041686">
    <property type="entry name" value="Znf-CCCH_3"/>
</dbReference>
<dbReference type="GO" id="GO:0008270">
    <property type="term" value="F:zinc ion binding"/>
    <property type="evidence" value="ECO:0007669"/>
    <property type="project" value="UniProtKB-KW"/>
</dbReference>
<dbReference type="GO" id="GO:0005634">
    <property type="term" value="C:nucleus"/>
    <property type="evidence" value="ECO:0007669"/>
    <property type="project" value="UniProtKB-SubCell"/>
</dbReference>
<dbReference type="Pfam" id="PF00642">
    <property type="entry name" value="zf-CCCH"/>
    <property type="match status" value="1"/>
</dbReference>
<dbReference type="GO" id="GO:0006397">
    <property type="term" value="P:mRNA processing"/>
    <property type="evidence" value="ECO:0007669"/>
    <property type="project" value="UniProtKB-KW"/>
</dbReference>
<feature type="zinc finger region" description="C3H1-type" evidence="11">
    <location>
        <begin position="90"/>
        <end position="117"/>
    </location>
</feature>
<dbReference type="InterPro" id="IPR036855">
    <property type="entry name" value="Znf_CCCH_sf"/>
</dbReference>
<evidence type="ECO:0000256" key="6">
    <source>
        <dbReference type="ARBA" id="ARBA00022737"/>
    </source>
</evidence>
<protein>
    <recommendedName>
        <fullName evidence="3">Cleavage and polyadenylation specificity factor subunit 4</fullName>
    </recommendedName>
</protein>
<evidence type="ECO:0000313" key="15">
    <source>
        <dbReference type="EMBL" id="KAK0164504.1"/>
    </source>
</evidence>
<feature type="zinc finger region" description="C3H1-type" evidence="11">
    <location>
        <begin position="35"/>
        <end position="61"/>
    </location>
</feature>
<evidence type="ECO:0000256" key="8">
    <source>
        <dbReference type="ARBA" id="ARBA00022833"/>
    </source>
</evidence>
<dbReference type="GO" id="GO:0003723">
    <property type="term" value="F:RNA binding"/>
    <property type="evidence" value="ECO:0007669"/>
    <property type="project" value="UniProtKB-KW"/>
</dbReference>
<dbReference type="Pfam" id="PF15663">
    <property type="entry name" value="zf-CCCH_3"/>
    <property type="match status" value="1"/>
</dbReference>
<keyword evidence="4" id="KW-0507">mRNA processing</keyword>
<keyword evidence="6" id="KW-0677">Repeat</keyword>
<dbReference type="FunFam" id="4.10.1000.10:FF:000005">
    <property type="entry name" value="cleavage and polyadenylation specificity factor subunit 4"/>
    <property type="match status" value="1"/>
</dbReference>
<feature type="compositionally biased region" description="Low complexity" evidence="12">
    <location>
        <begin position="292"/>
        <end position="310"/>
    </location>
</feature>
<dbReference type="PANTHER" id="PTHR23102:SF24">
    <property type="entry name" value="CLEAVAGE AND POLYADENYLATION SPECIFICITY FACTOR SUBUNIT 4"/>
    <property type="match status" value="1"/>
</dbReference>
<evidence type="ECO:0000313" key="16">
    <source>
        <dbReference type="Proteomes" id="UP001168990"/>
    </source>
</evidence>
<feature type="zinc finger region" description="C3H1-type" evidence="11">
    <location>
        <begin position="62"/>
        <end position="89"/>
    </location>
</feature>
<evidence type="ECO:0000256" key="1">
    <source>
        <dbReference type="ARBA" id="ARBA00004123"/>
    </source>
</evidence>
<dbReference type="SMART" id="SM00343">
    <property type="entry name" value="ZnF_C2HC"/>
    <property type="match status" value="2"/>
</dbReference>
<name>A0AA39F7Q1_9HYME</name>
<reference evidence="15" key="2">
    <citation type="submission" date="2023-03" db="EMBL/GenBank/DDBJ databases">
        <authorList>
            <person name="Inwood S.N."/>
            <person name="Skelly J.G."/>
            <person name="Guhlin J."/>
            <person name="Harrop T.W.R."/>
            <person name="Goldson S.G."/>
            <person name="Dearden P.K."/>
        </authorList>
    </citation>
    <scope>NUCLEOTIDE SEQUENCE</scope>
    <source>
        <strain evidence="15">Irish</strain>
        <tissue evidence="15">Whole body</tissue>
    </source>
</reference>
<keyword evidence="8 11" id="KW-0862">Zinc</keyword>
<dbReference type="InterPro" id="IPR001878">
    <property type="entry name" value="Znf_CCHC"/>
</dbReference>
<dbReference type="Pfam" id="PF00098">
    <property type="entry name" value="zf-CCHC"/>
    <property type="match status" value="1"/>
</dbReference>
<keyword evidence="16" id="KW-1185">Reference proteome</keyword>
<evidence type="ECO:0000256" key="11">
    <source>
        <dbReference type="PROSITE-ProRule" id="PRU00723"/>
    </source>
</evidence>
<comment type="subcellular location">
    <subcellularLocation>
        <location evidence="1">Nucleus</location>
    </subcellularLocation>
</comment>
<feature type="domain" description="C3H1-type" evidence="13">
    <location>
        <begin position="90"/>
        <end position="117"/>
    </location>
</feature>
<feature type="region of interest" description="Disordered" evidence="12">
    <location>
        <begin position="279"/>
        <end position="317"/>
    </location>
</feature>
<evidence type="ECO:0000256" key="7">
    <source>
        <dbReference type="ARBA" id="ARBA00022771"/>
    </source>
</evidence>
<feature type="zinc finger region" description="C3H1-type" evidence="11">
    <location>
        <begin position="147"/>
        <end position="169"/>
    </location>
</feature>
<organism evidence="15 16">
    <name type="scientific">Microctonus aethiopoides</name>
    <dbReference type="NCBI Taxonomy" id="144406"/>
    <lineage>
        <taxon>Eukaryota</taxon>
        <taxon>Metazoa</taxon>
        <taxon>Ecdysozoa</taxon>
        <taxon>Arthropoda</taxon>
        <taxon>Hexapoda</taxon>
        <taxon>Insecta</taxon>
        <taxon>Pterygota</taxon>
        <taxon>Neoptera</taxon>
        <taxon>Endopterygota</taxon>
        <taxon>Hymenoptera</taxon>
        <taxon>Apocrita</taxon>
        <taxon>Ichneumonoidea</taxon>
        <taxon>Braconidae</taxon>
        <taxon>Euphorinae</taxon>
        <taxon>Microctonus</taxon>
    </lineage>
</organism>
<dbReference type="InterPro" id="IPR045348">
    <property type="entry name" value="CPSF4/Yth1"/>
</dbReference>
<feature type="zinc finger region" description="C3H1-type" evidence="11">
    <location>
        <begin position="118"/>
        <end position="145"/>
    </location>
</feature>
<evidence type="ECO:0000256" key="3">
    <source>
        <dbReference type="ARBA" id="ARBA00016264"/>
    </source>
</evidence>
<dbReference type="SUPFAM" id="SSF90229">
    <property type="entry name" value="CCCH zinc finger"/>
    <property type="match status" value="3"/>
</dbReference>
<evidence type="ECO:0000256" key="9">
    <source>
        <dbReference type="ARBA" id="ARBA00022884"/>
    </source>
</evidence>
<dbReference type="PROSITE" id="PS50103">
    <property type="entry name" value="ZF_C3H1"/>
    <property type="match status" value="5"/>
</dbReference>
<dbReference type="Proteomes" id="UP001168990">
    <property type="component" value="Unassembled WGS sequence"/>
</dbReference>
<dbReference type="InterPro" id="IPR000571">
    <property type="entry name" value="Znf_CCCH"/>
</dbReference>
<feature type="domain" description="C3H1-type" evidence="13">
    <location>
        <begin position="118"/>
        <end position="145"/>
    </location>
</feature>
<dbReference type="AlphaFoldDB" id="A0AA39F7Q1"/>
<dbReference type="PROSITE" id="PS50158">
    <property type="entry name" value="ZF_CCHC"/>
    <property type="match status" value="1"/>
</dbReference>
<keyword evidence="10" id="KW-0539">Nucleus</keyword>
<dbReference type="SMART" id="SM00356">
    <property type="entry name" value="ZnF_C3H1"/>
    <property type="match status" value="5"/>
</dbReference>
<evidence type="ECO:0000256" key="10">
    <source>
        <dbReference type="ARBA" id="ARBA00023242"/>
    </source>
</evidence>
<accession>A0AA39F7Q1</accession>
<dbReference type="Gene3D" id="4.10.1000.10">
    <property type="entry name" value="Zinc finger, CCCH-type"/>
    <property type="match status" value="3"/>
</dbReference>
<feature type="domain" description="CCHC-type" evidence="14">
    <location>
        <begin position="250"/>
        <end position="265"/>
    </location>
</feature>
<dbReference type="EMBL" id="JAQQBS010001422">
    <property type="protein sequence ID" value="KAK0164504.1"/>
    <property type="molecule type" value="Genomic_DNA"/>
</dbReference>
<evidence type="ECO:0000259" key="13">
    <source>
        <dbReference type="PROSITE" id="PS50103"/>
    </source>
</evidence>
<proteinExistence type="inferred from homology"/>
<dbReference type="Gene3D" id="4.10.60.10">
    <property type="entry name" value="Zinc finger, CCHC-type"/>
    <property type="match status" value="1"/>
</dbReference>
<comment type="similarity">
    <text evidence="2">Belongs to the CPSF4/YTH1 family.</text>
</comment>
<evidence type="ECO:0000256" key="4">
    <source>
        <dbReference type="ARBA" id="ARBA00022664"/>
    </source>
</evidence>
<reference evidence="15" key="1">
    <citation type="journal article" date="2023" name="bioRxiv">
        <title>Scaffold-level genome assemblies of two parasitoid biocontrol wasps reveal the parthenogenesis mechanism and an associated novel virus.</title>
        <authorList>
            <person name="Inwood S."/>
            <person name="Skelly J."/>
            <person name="Guhlin J."/>
            <person name="Harrop T."/>
            <person name="Goldson S."/>
            <person name="Dearden P."/>
        </authorList>
    </citation>
    <scope>NUCLEOTIDE SEQUENCE</scope>
    <source>
        <strain evidence="15">Irish</strain>
        <tissue evidence="15">Whole body</tissue>
    </source>
</reference>
<feature type="domain" description="C3H1-type" evidence="13">
    <location>
        <begin position="147"/>
        <end position="169"/>
    </location>
</feature>
<evidence type="ECO:0000256" key="5">
    <source>
        <dbReference type="ARBA" id="ARBA00022723"/>
    </source>
</evidence>
<evidence type="ECO:0000256" key="12">
    <source>
        <dbReference type="SAM" id="MobiDB-lite"/>
    </source>
</evidence>
<feature type="domain" description="C3H1-type" evidence="13">
    <location>
        <begin position="62"/>
        <end position="89"/>
    </location>
</feature>
<keyword evidence="7 11" id="KW-0863">Zinc-finger</keyword>
<keyword evidence="9" id="KW-0694">RNA-binding</keyword>
<feature type="domain" description="C3H1-type" evidence="13">
    <location>
        <begin position="35"/>
        <end position="61"/>
    </location>
</feature>
<sequence length="317" mass="35139">MECIIANVSNMRFDIEIALDEQYGALSLPFTGMDKSIAAVCQFYPRGTCTKGASCPFRHVRGDRTIVCKHWLRGLCKKGDQCEFLHEYDMTKMPECYFYSRFNACHNKECPFLHIDPETKVRDCPWYDRGFCRHGPLCRHRHVRRVLCMAYLAGFCPEGPNCKFMHPRFELPAVQDMQPKEGKKVMITCHFCGEGGHKAIYCNKMPPDVREAQVRQELEGGGPHQAHYHMNMHNGPPPRGPQKPLEEVTCYKCGTKGHYANKCPKGHLAFLSHAGATASGGGAGTGGPSPPAVAATGNANTGTAPSTGANQNSGYRR</sequence>
<dbReference type="SUPFAM" id="SSF57756">
    <property type="entry name" value="Retrovirus zinc finger-like domains"/>
    <property type="match status" value="1"/>
</dbReference>
<keyword evidence="5 11" id="KW-0479">Metal-binding</keyword>
<dbReference type="PANTHER" id="PTHR23102">
    <property type="entry name" value="CLEAVAGE AND POLYADENYLATION SPECIFICITY FACTOR SUBUNIT 4-RELATED"/>
    <property type="match status" value="1"/>
</dbReference>
<evidence type="ECO:0000256" key="2">
    <source>
        <dbReference type="ARBA" id="ARBA00008907"/>
    </source>
</evidence>
<dbReference type="FunFam" id="4.10.1000.10:FF:000019">
    <property type="entry name" value="cleavage and polyadenylation specificity factor subunit 4 isoform X2"/>
    <property type="match status" value="1"/>
</dbReference>
<gene>
    <name evidence="15" type="ORF">PV328_003125</name>
</gene>